<feature type="transmembrane region" description="Helical" evidence="10">
    <location>
        <begin position="134"/>
        <end position="155"/>
    </location>
</feature>
<feature type="transmembrane region" description="Helical" evidence="10">
    <location>
        <begin position="14"/>
        <end position="34"/>
    </location>
</feature>
<sequence length="442" mass="47452">MQIRLSDHFTYSRLLRFTLPSVVTMIVASIYSVVDGLFVSNLVGAMALSAINIAFPVAMIIGAVGFMLGTGGSALVAKTLGEGKKELANQYFSMLIYSIIGIGAILTVIILIFVRPIMRLAGASDLLMESSVTYGTILISGSVPFMLQVSFQNFFVVNEKPVLGLVLSIASGVTNMVLDYVFIAVLKMGVAGAGLATVMGYVVGGAIPLLYFAKKREHGLQLTRTRFYGKQLLQAASNGSSELLSNISASLISILYNIQLMKVIGEMGVAAYSVMMYVDFVFLAAFLGFSSGSAPVVSYQYGAGNHKELKSVFRKSITIIGITSVIMVVVSEAISYPLSAVFVGYDKELLNMTVHGFRIFALGYLLSGINIYASSFFTALCNGPLSAFLSFTRTLIFRGGMVLLLPAVLGMDGIWGAIVVAEGLGMVCSLICFVKNRKKYHY</sequence>
<evidence type="ECO:0000256" key="2">
    <source>
        <dbReference type="ARBA" id="ARBA00008417"/>
    </source>
</evidence>
<evidence type="ECO:0000256" key="5">
    <source>
        <dbReference type="ARBA" id="ARBA00022475"/>
    </source>
</evidence>
<evidence type="ECO:0000256" key="9">
    <source>
        <dbReference type="ARBA" id="ARBA00023251"/>
    </source>
</evidence>
<comment type="similarity">
    <text evidence="2">Belongs to the multi antimicrobial extrusion (MATE) (TC 2.A.66.1) family. MepA subfamily.</text>
</comment>
<keyword evidence="12" id="KW-1185">Reference proteome</keyword>
<reference evidence="11 12" key="1">
    <citation type="submission" date="2020-08" db="EMBL/GenBank/DDBJ databases">
        <title>Genome public.</title>
        <authorList>
            <person name="Liu C."/>
            <person name="Sun Q."/>
        </authorList>
    </citation>
    <scope>NUCLEOTIDE SEQUENCE [LARGE SCALE GENOMIC DNA]</scope>
    <source>
        <strain evidence="11 12">BX17</strain>
    </source>
</reference>
<evidence type="ECO:0000256" key="8">
    <source>
        <dbReference type="ARBA" id="ARBA00023136"/>
    </source>
</evidence>
<dbReference type="RefSeq" id="WP_021925116.1">
    <property type="nucleotide sequence ID" value="NZ_JACOOT010000023.1"/>
</dbReference>
<comment type="caution">
    <text evidence="11">The sequence shown here is derived from an EMBL/GenBank/DDBJ whole genome shotgun (WGS) entry which is preliminary data.</text>
</comment>
<dbReference type="AlphaFoldDB" id="A0A8I0AAA4"/>
<feature type="transmembrane region" description="Helical" evidence="10">
    <location>
        <begin position="276"/>
        <end position="297"/>
    </location>
</feature>
<feature type="transmembrane region" description="Helical" evidence="10">
    <location>
        <begin position="189"/>
        <end position="212"/>
    </location>
</feature>
<organism evidence="11 12">
    <name type="scientific">Blautia segnis</name>
    <dbReference type="NCBI Taxonomy" id="2763030"/>
    <lineage>
        <taxon>Bacteria</taxon>
        <taxon>Bacillati</taxon>
        <taxon>Bacillota</taxon>
        <taxon>Clostridia</taxon>
        <taxon>Lachnospirales</taxon>
        <taxon>Lachnospiraceae</taxon>
        <taxon>Blautia</taxon>
    </lineage>
</organism>
<dbReference type="InterPro" id="IPR051327">
    <property type="entry name" value="MATE_MepA_subfamily"/>
</dbReference>
<keyword evidence="5" id="KW-1003">Cell membrane</keyword>
<evidence type="ECO:0000256" key="10">
    <source>
        <dbReference type="SAM" id="Phobius"/>
    </source>
</evidence>
<name>A0A8I0AAA4_9FIRM</name>
<dbReference type="CDD" id="cd13143">
    <property type="entry name" value="MATE_MepA_like"/>
    <property type="match status" value="1"/>
</dbReference>
<comment type="subcellular location">
    <subcellularLocation>
        <location evidence="1">Cell membrane</location>
        <topology evidence="1">Multi-pass membrane protein</topology>
    </subcellularLocation>
</comment>
<keyword evidence="6 10" id="KW-0812">Transmembrane</keyword>
<dbReference type="InterPro" id="IPR048279">
    <property type="entry name" value="MdtK-like"/>
</dbReference>
<feature type="transmembrane region" description="Helical" evidence="10">
    <location>
        <begin position="317"/>
        <end position="339"/>
    </location>
</feature>
<evidence type="ECO:0000256" key="1">
    <source>
        <dbReference type="ARBA" id="ARBA00004651"/>
    </source>
</evidence>
<dbReference type="PANTHER" id="PTHR43823">
    <property type="entry name" value="SPORULATION PROTEIN YKVU"/>
    <property type="match status" value="1"/>
</dbReference>
<keyword evidence="4" id="KW-0813">Transport</keyword>
<dbReference type="Proteomes" id="UP000652847">
    <property type="component" value="Unassembled WGS sequence"/>
</dbReference>
<feature type="transmembrane region" description="Helical" evidence="10">
    <location>
        <begin position="414"/>
        <end position="434"/>
    </location>
</feature>
<evidence type="ECO:0000313" key="12">
    <source>
        <dbReference type="Proteomes" id="UP000652847"/>
    </source>
</evidence>
<dbReference type="GO" id="GO:0042910">
    <property type="term" value="F:xenobiotic transmembrane transporter activity"/>
    <property type="evidence" value="ECO:0007669"/>
    <property type="project" value="InterPro"/>
</dbReference>
<feature type="transmembrane region" description="Helical" evidence="10">
    <location>
        <begin position="359"/>
        <end position="380"/>
    </location>
</feature>
<evidence type="ECO:0000256" key="6">
    <source>
        <dbReference type="ARBA" id="ARBA00022692"/>
    </source>
</evidence>
<dbReference type="GO" id="GO:0005886">
    <property type="term" value="C:plasma membrane"/>
    <property type="evidence" value="ECO:0007669"/>
    <property type="project" value="UniProtKB-SubCell"/>
</dbReference>
<keyword evidence="8 10" id="KW-0472">Membrane</keyword>
<dbReference type="PIRSF" id="PIRSF006603">
    <property type="entry name" value="DinF"/>
    <property type="match status" value="1"/>
</dbReference>
<feature type="transmembrane region" description="Helical" evidence="10">
    <location>
        <begin position="91"/>
        <end position="114"/>
    </location>
</feature>
<accession>A0A8I0AAA4</accession>
<feature type="transmembrane region" description="Helical" evidence="10">
    <location>
        <begin position="46"/>
        <end position="70"/>
    </location>
</feature>
<dbReference type="Pfam" id="PF01554">
    <property type="entry name" value="MatE"/>
    <property type="match status" value="2"/>
</dbReference>
<evidence type="ECO:0000256" key="7">
    <source>
        <dbReference type="ARBA" id="ARBA00022989"/>
    </source>
</evidence>
<dbReference type="InterPro" id="IPR045070">
    <property type="entry name" value="MATE_MepA-like"/>
</dbReference>
<gene>
    <name evidence="11" type="ORF">H8S54_10340</name>
</gene>
<feature type="transmembrane region" description="Helical" evidence="10">
    <location>
        <begin position="162"/>
        <end position="183"/>
    </location>
</feature>
<dbReference type="InterPro" id="IPR002528">
    <property type="entry name" value="MATE_fam"/>
</dbReference>
<evidence type="ECO:0000313" key="11">
    <source>
        <dbReference type="EMBL" id="MBC5651504.1"/>
    </source>
</evidence>
<evidence type="ECO:0000256" key="4">
    <source>
        <dbReference type="ARBA" id="ARBA00022448"/>
    </source>
</evidence>
<keyword evidence="7 10" id="KW-1133">Transmembrane helix</keyword>
<proteinExistence type="inferred from homology"/>
<dbReference type="PANTHER" id="PTHR43823:SF3">
    <property type="entry name" value="MULTIDRUG EXPORT PROTEIN MEPA"/>
    <property type="match status" value="1"/>
</dbReference>
<dbReference type="GO" id="GO:0046677">
    <property type="term" value="P:response to antibiotic"/>
    <property type="evidence" value="ECO:0007669"/>
    <property type="project" value="UniProtKB-KW"/>
</dbReference>
<evidence type="ECO:0000256" key="3">
    <source>
        <dbReference type="ARBA" id="ARBA00022106"/>
    </source>
</evidence>
<protein>
    <recommendedName>
        <fullName evidence="3">Multidrug export protein MepA</fullName>
    </recommendedName>
</protein>
<dbReference type="EMBL" id="JACOOT010000023">
    <property type="protein sequence ID" value="MBC5651504.1"/>
    <property type="molecule type" value="Genomic_DNA"/>
</dbReference>
<keyword evidence="9" id="KW-0046">Antibiotic resistance</keyword>
<dbReference type="GO" id="GO:0015297">
    <property type="term" value="F:antiporter activity"/>
    <property type="evidence" value="ECO:0007669"/>
    <property type="project" value="InterPro"/>
</dbReference>